<organism evidence="3 4">
    <name type="scientific">Pyrenophora teres f. teres</name>
    <dbReference type="NCBI Taxonomy" id="97479"/>
    <lineage>
        <taxon>Eukaryota</taxon>
        <taxon>Fungi</taxon>
        <taxon>Dikarya</taxon>
        <taxon>Ascomycota</taxon>
        <taxon>Pezizomycotina</taxon>
        <taxon>Dothideomycetes</taxon>
        <taxon>Pleosporomycetidae</taxon>
        <taxon>Pleosporales</taxon>
        <taxon>Pleosporineae</taxon>
        <taxon>Pleosporaceae</taxon>
        <taxon>Pyrenophora</taxon>
    </lineage>
</organism>
<name>A0A6S6WB67_9PLEO</name>
<feature type="binding site" evidence="1">
    <location>
        <position position="399"/>
    </location>
    <ligand>
        <name>2-oxoglutarate</name>
        <dbReference type="ChEBI" id="CHEBI:16810"/>
    </ligand>
</feature>
<dbReference type="GO" id="GO:0035516">
    <property type="term" value="F:broad specificity oxidative DNA demethylase activity"/>
    <property type="evidence" value="ECO:0007669"/>
    <property type="project" value="TreeGrafter"/>
</dbReference>
<dbReference type="GO" id="GO:0006307">
    <property type="term" value="P:DNA alkylation repair"/>
    <property type="evidence" value="ECO:0007669"/>
    <property type="project" value="TreeGrafter"/>
</dbReference>
<feature type="binding site" evidence="1">
    <location>
        <position position="401"/>
    </location>
    <ligand>
        <name>2-oxoglutarate</name>
        <dbReference type="ChEBI" id="CHEBI:16810"/>
    </ligand>
</feature>
<dbReference type="Pfam" id="PF13532">
    <property type="entry name" value="2OG-FeII_Oxy_2"/>
    <property type="match status" value="1"/>
</dbReference>
<evidence type="ECO:0000256" key="2">
    <source>
        <dbReference type="SAM" id="MobiDB-lite"/>
    </source>
</evidence>
<feature type="binding site" evidence="1">
    <location>
        <position position="411"/>
    </location>
    <ligand>
        <name>2-oxoglutarate</name>
        <dbReference type="ChEBI" id="CHEBI:16810"/>
    </ligand>
</feature>
<accession>A0A6S6WB67</accession>
<reference evidence="3" key="1">
    <citation type="submission" date="2021-02" db="EMBL/GenBank/DDBJ databases">
        <authorList>
            <person name="Syme A R."/>
            <person name="Syme A R."/>
            <person name="Moolhuijzen P."/>
        </authorList>
    </citation>
    <scope>NUCLEOTIDE SEQUENCE</scope>
    <source>
        <strain evidence="3">W1-1</strain>
    </source>
</reference>
<dbReference type="Proteomes" id="UP000472372">
    <property type="component" value="Chromosome 8"/>
</dbReference>
<feature type="binding site" evidence="1">
    <location>
        <position position="478"/>
    </location>
    <ligand>
        <name>2-oxoglutarate</name>
        <dbReference type="ChEBI" id="CHEBI:16810"/>
    </ligand>
</feature>
<dbReference type="GO" id="GO:0008198">
    <property type="term" value="F:ferrous iron binding"/>
    <property type="evidence" value="ECO:0007669"/>
    <property type="project" value="TreeGrafter"/>
</dbReference>
<feature type="binding site" evidence="1">
    <location>
        <position position="498"/>
    </location>
    <ligand>
        <name>2-oxoglutarate</name>
        <dbReference type="ChEBI" id="CHEBI:16810"/>
    </ligand>
</feature>
<dbReference type="EMBL" id="HG992984">
    <property type="protein sequence ID" value="CAE7202131.1"/>
    <property type="molecule type" value="Genomic_DNA"/>
</dbReference>
<dbReference type="InterPro" id="IPR005123">
    <property type="entry name" value="Oxoglu/Fe-dep_dioxygenase_dom"/>
</dbReference>
<dbReference type="PANTHER" id="PTHR31573">
    <property type="entry name" value="ALPHA-KETOGLUTARATE-DEPENDENT DIOXYGENASE ALKB HOMOLOG 2"/>
    <property type="match status" value="1"/>
</dbReference>
<sequence>MVTITTHQSVRIQRVAGRSVPRNQVSEEARRVHEQRTKRARRAEILGPIPSAHQLSSPPTALTPAANFQLNSTIQQAVRNSLLPIIHRKLSERVAATTPRAVGNQGPVWFSPQGLWNAFQFELQKTSRLHNRQIPVFGPLAHKYHFDGKIHPVRQTSSHIFGVSVATLFVYTRGKDFAGQTEAIRIRRSHLHVLLPVTVCGRKVTVCERKVNVWIRKELQPVQMKRGAIESFFKRPEAKKPKYEVSSEKSTHSSYPFAIPHLPAAFAEQLGFAPAQEGKLMNDQLDLDLMYYQPYIPSSIAPGFFEFLRQELPFYRVQYNITRNGMQALINTPRFTTVFGVDDTSRFAPDGSIMDAKTGKPVEKTRYKCAPRPIPQCLDELRELTERTTGEMFNFCLVNYYADGKDSISYHSDDERFLGPNPAIASFSLGAKRDFLMKHKPIAPKEGAVAEELKGIKLSLGSGDMVLMRGTTQANWLHSIPKRAGPEAEKGRINITFRKAMVKGGTENYYQYNVGMGVVHRWDAKAEKMVPSAVDAEAKVGGT</sequence>
<feature type="binding site" evidence="1">
    <location>
        <position position="414"/>
    </location>
    <ligand>
        <name>substrate</name>
    </ligand>
</feature>
<feature type="region of interest" description="Disordered" evidence="2">
    <location>
        <begin position="18"/>
        <end position="60"/>
    </location>
</feature>
<dbReference type="PROSITE" id="PS51471">
    <property type="entry name" value="FE2OG_OXY"/>
    <property type="match status" value="1"/>
</dbReference>
<dbReference type="InterPro" id="IPR037151">
    <property type="entry name" value="AlkB-like_sf"/>
</dbReference>
<dbReference type="Gene3D" id="2.60.120.590">
    <property type="entry name" value="Alpha-ketoglutarate-dependent dioxygenase AlkB-like"/>
    <property type="match status" value="1"/>
</dbReference>
<dbReference type="SUPFAM" id="SSF51197">
    <property type="entry name" value="Clavaminate synthase-like"/>
    <property type="match status" value="1"/>
</dbReference>
<evidence type="ECO:0000256" key="1">
    <source>
        <dbReference type="PIRSR" id="PIRSR632852-1"/>
    </source>
</evidence>
<protein>
    <submittedName>
        <fullName evidence="3">DNA repair family protein</fullName>
    </submittedName>
</protein>
<evidence type="ECO:0000313" key="4">
    <source>
        <dbReference type="Proteomes" id="UP000472372"/>
    </source>
</evidence>
<feature type="compositionally biased region" description="Basic and acidic residues" evidence="2">
    <location>
        <begin position="25"/>
        <end position="37"/>
    </location>
</feature>
<dbReference type="GO" id="GO:0051747">
    <property type="term" value="F:cytosine C-5 DNA demethylase activity"/>
    <property type="evidence" value="ECO:0007669"/>
    <property type="project" value="TreeGrafter"/>
</dbReference>
<evidence type="ECO:0000313" key="3">
    <source>
        <dbReference type="EMBL" id="CAE7202131.1"/>
    </source>
</evidence>
<dbReference type="InterPro" id="IPR032852">
    <property type="entry name" value="ALKBH2"/>
</dbReference>
<dbReference type="InterPro" id="IPR027450">
    <property type="entry name" value="AlkB-like"/>
</dbReference>
<feature type="binding site" evidence="1">
    <location>
        <position position="492"/>
    </location>
    <ligand>
        <name>2-oxoglutarate</name>
        <dbReference type="ChEBI" id="CHEBI:16810"/>
    </ligand>
</feature>
<feature type="binding site" evidence="1">
    <location>
        <position position="496"/>
    </location>
    <ligand>
        <name>2-oxoglutarate</name>
        <dbReference type="ChEBI" id="CHEBI:16810"/>
    </ligand>
</feature>
<gene>
    <name evidence="3" type="ORF">PTTW11_08982</name>
</gene>
<dbReference type="AlphaFoldDB" id="A0A6S6WB67"/>
<dbReference type="PANTHER" id="PTHR31573:SF1">
    <property type="entry name" value="DNA OXIDATIVE DEMETHYLASE ALKBH2"/>
    <property type="match status" value="1"/>
</dbReference>
<proteinExistence type="predicted"/>